<dbReference type="GO" id="GO:0004713">
    <property type="term" value="F:protein tyrosine kinase activity"/>
    <property type="evidence" value="ECO:0007669"/>
    <property type="project" value="TreeGrafter"/>
</dbReference>
<gene>
    <name evidence="10" type="ORF">AXG93_3988s1060</name>
    <name evidence="9" type="ORF">Mp_5g14770</name>
</gene>
<dbReference type="GO" id="GO:0005737">
    <property type="term" value="C:cytoplasm"/>
    <property type="evidence" value="ECO:0007669"/>
    <property type="project" value="TreeGrafter"/>
</dbReference>
<feature type="compositionally biased region" description="Polar residues" evidence="7">
    <location>
        <begin position="892"/>
        <end position="905"/>
    </location>
</feature>
<feature type="region of interest" description="Disordered" evidence="7">
    <location>
        <begin position="761"/>
        <end position="852"/>
    </location>
</feature>
<dbReference type="PANTHER" id="PTHR24058:SF17">
    <property type="entry name" value="HOMEODOMAIN INTERACTING PROTEIN KINASE, ISOFORM D"/>
    <property type="match status" value="1"/>
</dbReference>
<feature type="region of interest" description="Disordered" evidence="7">
    <location>
        <begin position="892"/>
        <end position="1023"/>
    </location>
</feature>
<evidence type="ECO:0000256" key="2">
    <source>
        <dbReference type="ARBA" id="ARBA00022679"/>
    </source>
</evidence>
<feature type="domain" description="Protein kinase" evidence="8">
    <location>
        <begin position="147"/>
        <end position="487"/>
    </location>
</feature>
<feature type="compositionally biased region" description="Low complexity" evidence="7">
    <location>
        <begin position="653"/>
        <end position="672"/>
    </location>
</feature>
<evidence type="ECO:0000256" key="3">
    <source>
        <dbReference type="ARBA" id="ARBA00022741"/>
    </source>
</evidence>
<keyword evidence="1" id="KW-0723">Serine/threonine-protein kinase</keyword>
<feature type="compositionally biased region" description="Polar residues" evidence="7">
    <location>
        <begin position="673"/>
        <end position="692"/>
    </location>
</feature>
<evidence type="ECO:0000259" key="8">
    <source>
        <dbReference type="PROSITE" id="PS50011"/>
    </source>
</evidence>
<feature type="compositionally biased region" description="Basic and acidic residues" evidence="7">
    <location>
        <begin position="26"/>
        <end position="37"/>
    </location>
</feature>
<reference evidence="12" key="3">
    <citation type="journal article" date="2020" name="Curr. Biol.">
        <title>Chromatin organization in early land plants reveals an ancestral association between H3K27me3, transposons, and constitutive heterochromatin.</title>
        <authorList>
            <person name="Montgomery S.A."/>
            <person name="Tanizawa Y."/>
            <person name="Galik B."/>
            <person name="Wang N."/>
            <person name="Ito T."/>
            <person name="Mochizuki T."/>
            <person name="Akimcheva S."/>
            <person name="Bowman J.L."/>
            <person name="Cognat V."/>
            <person name="Marechal-Drouard L."/>
            <person name="Ekker H."/>
            <person name="Hong S.F."/>
            <person name="Kohchi T."/>
            <person name="Lin S.S."/>
            <person name="Liu L.D."/>
            <person name="Nakamura Y."/>
            <person name="Valeeva L.R."/>
            <person name="Shakirov E.V."/>
            <person name="Shippen D.E."/>
            <person name="Wei W.L."/>
            <person name="Yagura M."/>
            <person name="Yamaoka S."/>
            <person name="Yamato K.T."/>
            <person name="Liu C."/>
            <person name="Berger F."/>
        </authorList>
    </citation>
    <scope>NUCLEOTIDE SEQUENCE [LARGE SCALE GENOMIC DNA]</scope>
    <source>
        <strain evidence="12">Tak-1</strain>
    </source>
</reference>
<dbReference type="PROSITE" id="PS00107">
    <property type="entry name" value="PROTEIN_KINASE_ATP"/>
    <property type="match status" value="1"/>
</dbReference>
<dbReference type="EMBL" id="LVLJ01003317">
    <property type="protein sequence ID" value="OAE21900.1"/>
    <property type="molecule type" value="Genomic_DNA"/>
</dbReference>
<dbReference type="SMART" id="SM00220">
    <property type="entry name" value="S_TKc"/>
    <property type="match status" value="1"/>
</dbReference>
<accession>A0A176VLZ4</accession>
<keyword evidence="4" id="KW-0418">Kinase</keyword>
<feature type="compositionally biased region" description="Polar residues" evidence="7">
    <location>
        <begin position="761"/>
        <end position="775"/>
    </location>
</feature>
<evidence type="ECO:0000256" key="1">
    <source>
        <dbReference type="ARBA" id="ARBA00022527"/>
    </source>
</evidence>
<protein>
    <recommendedName>
        <fullName evidence="8">Protein kinase domain-containing protein</fullName>
    </recommendedName>
</protein>
<feature type="compositionally biased region" description="Polar residues" evidence="7">
    <location>
        <begin position="913"/>
        <end position="926"/>
    </location>
</feature>
<evidence type="ECO:0000256" key="6">
    <source>
        <dbReference type="PROSITE-ProRule" id="PRU10141"/>
    </source>
</evidence>
<keyword evidence="5 6" id="KW-0067">ATP-binding</keyword>
<dbReference type="InterPro" id="IPR000719">
    <property type="entry name" value="Prot_kinase_dom"/>
</dbReference>
<dbReference type="InterPro" id="IPR050494">
    <property type="entry name" value="Ser_Thr_dual-spec_kinase"/>
</dbReference>
<dbReference type="CDD" id="cd14212">
    <property type="entry name" value="PKc_YAK1"/>
    <property type="match status" value="1"/>
</dbReference>
<dbReference type="Proteomes" id="UP001162541">
    <property type="component" value="Chromosome 5"/>
</dbReference>
<feature type="compositionally biased region" description="Polar residues" evidence="7">
    <location>
        <begin position="977"/>
        <end position="989"/>
    </location>
</feature>
<sequence>MGSIDVGRPPDGDSCSDEDESSVLSRAERDLQADSPHEPVHWIPRAISFRQFSPRTPRTRTGGMQGGGGAGLHVVVTRPLVVKLTKEVVETYQLCNPTFTYSVTFNPKRYLTNPSTGVSNGGLDNVNSDLILYVNGILHNADYNRRYIVKDMLGQGTFGQVCKCWTDDSSNYVAVKVIKNQPAYFHQAQVEIGICHMLNHQYDPRDTHNIVRILDHFVYEGHLCLVFELLQANLFELLKLNQFRGLSMTLVRSFTRQMLEALMVLRDACVIHCDLKPENILLQSLEAAEIKLIDFGSACTENRTVYSYIQSRFYRSPEVLLGHQYTTAIDIWSLGCVAAELFLGLPLFPGASEYDLLQRMIETLGSQPPDHVLRNAKHSSKFFKHTSAAPVSGIGSSEGQNSVYQFLNEAEFEAREQRKPALGKRYFAHRKLDDIIVNYPLRRRMTPEEIDAETQIRVAFIDFLKGLVNFDPVSRWTPRQALQHPFLTEAAFSGPFRPPPETPRRPVGHGMAVEHNPVSGHWFGAGLSPQVNHGMRYNTQYQATPFSFASSYGSIGSYGSYGDSAGLGSSYGSYGDSSGMYMSYPTTPVAGVNTPNQGGSAAAALGVSPDTYRRMHSCVPNLPQTQLGMSPSSSGFRAMSLGASPSHSQFAASPGSQFHGSPSSSFHPSPSSNYQASTSSQYLGSPASQFLTSPSSPSQGSPSRYGPTSPARTGVGASGLGKGAQYKMTKRRPWEQRLPVSNPNAHDLMAAHRQRLHQQNANGNEAGSRGVSSQGPPHLPHRRHRSNAGPHLPPSSNSYAPGSLGAFLSSPDTVSEVGEDISPPPDPGDWDPNYSDDSLLDDSLDASASTVPPLDLNEVVSGVSRLGPSSYSGPGQGIGSALIPYQHVHGSVTSGQSRLNGTVQGQVPMGSNVEANVNTPQSSSHGLQPGFPRNSSKHGPYAPQQTSPSRLGPQTTQIPQQHRPQLQSHQSAAQQHTPDVSPSIGTTRGQMVGDPGNNGPVGLLPSPQRDTRGGYPQNPRVPGNSGLGVVIGLPGVGSNAGPAGTGFHMITGSWLPNVVQEQHLSQVADPSSPLPPWVPPGYPLPYAQNLLPHDFSTLGARPGHSLVVVSRPLPPTGPNRGNYGSRRSG</sequence>
<dbReference type="EMBL" id="AP019870">
    <property type="protein sequence ID" value="BBN11790.1"/>
    <property type="molecule type" value="Genomic_DNA"/>
</dbReference>
<evidence type="ECO:0000256" key="4">
    <source>
        <dbReference type="ARBA" id="ARBA00022777"/>
    </source>
</evidence>
<dbReference type="PROSITE" id="PS50011">
    <property type="entry name" value="PROTEIN_KINASE_DOM"/>
    <property type="match status" value="1"/>
</dbReference>
<dbReference type="Gene3D" id="3.30.200.20">
    <property type="entry name" value="Phosphorylase Kinase, domain 1"/>
    <property type="match status" value="1"/>
</dbReference>
<dbReference type="InterPro" id="IPR017441">
    <property type="entry name" value="Protein_kinase_ATP_BS"/>
</dbReference>
<evidence type="ECO:0000313" key="12">
    <source>
        <dbReference type="Proteomes" id="UP001162541"/>
    </source>
</evidence>
<evidence type="ECO:0000256" key="5">
    <source>
        <dbReference type="ARBA" id="ARBA00022840"/>
    </source>
</evidence>
<feature type="compositionally biased region" description="Polar residues" evidence="7">
    <location>
        <begin position="943"/>
        <end position="966"/>
    </location>
</feature>
<dbReference type="AlphaFoldDB" id="A0A176VLZ4"/>
<feature type="compositionally biased region" description="Low complexity" evidence="7">
    <location>
        <begin position="693"/>
        <end position="703"/>
    </location>
</feature>
<evidence type="ECO:0000313" key="10">
    <source>
        <dbReference type="EMBL" id="OAE21900.1"/>
    </source>
</evidence>
<feature type="compositionally biased region" description="Polar residues" evidence="7">
    <location>
        <begin position="622"/>
        <end position="635"/>
    </location>
</feature>
<feature type="binding site" evidence="6">
    <location>
        <position position="176"/>
    </location>
    <ligand>
        <name>ATP</name>
        <dbReference type="ChEBI" id="CHEBI:30616"/>
    </ligand>
</feature>
<proteinExistence type="predicted"/>
<evidence type="ECO:0000313" key="11">
    <source>
        <dbReference type="Proteomes" id="UP000077202"/>
    </source>
</evidence>
<reference evidence="9" key="2">
    <citation type="journal article" date="2019" name="Curr. Biol.">
        <title>Chromatin organization in early land plants reveals an ancestral association between H3K27me3, transposons, and constitutive heterochromatin.</title>
        <authorList>
            <person name="Montgomery S.A."/>
            <person name="Tanizawa Y."/>
            <person name="Galik B."/>
            <person name="Wang N."/>
            <person name="Ito T."/>
            <person name="Mochizuki T."/>
            <person name="Akimcheva S."/>
            <person name="Bowman J."/>
            <person name="Cognat V."/>
            <person name="Drouard L."/>
            <person name="Ekker H."/>
            <person name="Houng S."/>
            <person name="Kohchi T."/>
            <person name="Lin S."/>
            <person name="Liu L.D."/>
            <person name="Nakamura Y."/>
            <person name="Valeeva L.R."/>
            <person name="Shakirov E.V."/>
            <person name="Shippen D.E."/>
            <person name="Wei W."/>
            <person name="Yagura M."/>
            <person name="Yamaoka S."/>
            <person name="Yamato K.T."/>
            <person name="Liu C."/>
            <person name="Berger F."/>
        </authorList>
    </citation>
    <scope>NUCLEOTIDE SEQUENCE [LARGE SCALE GENOMIC DNA]</scope>
    <source>
        <strain evidence="9">Tak-1</strain>
    </source>
</reference>
<dbReference type="PROSITE" id="PS00108">
    <property type="entry name" value="PROTEIN_KINASE_ST"/>
    <property type="match status" value="1"/>
</dbReference>
<evidence type="ECO:0000256" key="7">
    <source>
        <dbReference type="SAM" id="MobiDB-lite"/>
    </source>
</evidence>
<keyword evidence="3 6" id="KW-0547">Nucleotide-binding</keyword>
<evidence type="ECO:0000313" key="9">
    <source>
        <dbReference type="EMBL" id="BBN11790.1"/>
    </source>
</evidence>
<dbReference type="InterPro" id="IPR011009">
    <property type="entry name" value="Kinase-like_dom_sf"/>
</dbReference>
<dbReference type="Gene3D" id="1.10.510.10">
    <property type="entry name" value="Transferase(Phosphotransferase) domain 1"/>
    <property type="match status" value="1"/>
</dbReference>
<organism evidence="10 11">
    <name type="scientific">Marchantia polymorpha subsp. ruderalis</name>
    <dbReference type="NCBI Taxonomy" id="1480154"/>
    <lineage>
        <taxon>Eukaryota</taxon>
        <taxon>Viridiplantae</taxon>
        <taxon>Streptophyta</taxon>
        <taxon>Embryophyta</taxon>
        <taxon>Marchantiophyta</taxon>
        <taxon>Marchantiopsida</taxon>
        <taxon>Marchantiidae</taxon>
        <taxon>Marchantiales</taxon>
        <taxon>Marchantiaceae</taxon>
        <taxon>Marchantia</taxon>
    </lineage>
</organism>
<name>A0A176VLZ4_MARPO</name>
<keyword evidence="11" id="KW-1185">Reference proteome</keyword>
<dbReference type="Proteomes" id="UP000077202">
    <property type="component" value="Unassembled WGS sequence"/>
</dbReference>
<dbReference type="InterPro" id="IPR008271">
    <property type="entry name" value="Ser/Thr_kinase_AS"/>
</dbReference>
<feature type="region of interest" description="Disordered" evidence="7">
    <location>
        <begin position="622"/>
        <end position="742"/>
    </location>
</feature>
<feature type="region of interest" description="Disordered" evidence="7">
    <location>
        <begin position="1"/>
        <end position="37"/>
    </location>
</feature>
<feature type="compositionally biased region" description="Low complexity" evidence="7">
    <location>
        <begin position="967"/>
        <end position="976"/>
    </location>
</feature>
<dbReference type="Pfam" id="PF00069">
    <property type="entry name" value="Pkinase"/>
    <property type="match status" value="1"/>
</dbReference>
<feature type="region of interest" description="Disordered" evidence="7">
    <location>
        <begin position="1107"/>
        <end position="1129"/>
    </location>
</feature>
<dbReference type="GO" id="GO:0004674">
    <property type="term" value="F:protein serine/threonine kinase activity"/>
    <property type="evidence" value="ECO:0007669"/>
    <property type="project" value="UniProtKB-KW"/>
</dbReference>
<dbReference type="SUPFAM" id="SSF56112">
    <property type="entry name" value="Protein kinase-like (PK-like)"/>
    <property type="match status" value="1"/>
</dbReference>
<reference evidence="10 11" key="1">
    <citation type="submission" date="2016-03" db="EMBL/GenBank/DDBJ databases">
        <title>Mechanisms controlling the formation of the plant cell surface in tip-growing cells are functionally conserved among land plants.</title>
        <authorList>
            <person name="Honkanen S."/>
            <person name="Jones V.A."/>
            <person name="Morieri G."/>
            <person name="Champion C."/>
            <person name="Hetherington A.J."/>
            <person name="Kelly S."/>
            <person name="Saint-Marcoux D."/>
            <person name="Proust H."/>
            <person name="Prescott H."/>
            <person name="Dolan L."/>
        </authorList>
    </citation>
    <scope>NUCLEOTIDE SEQUENCE [LARGE SCALE GENOMIC DNA]</scope>
    <source>
        <strain evidence="11">cv. Tak-1 and cv. Tak-2</strain>
        <tissue evidence="10">Whole gametophyte</tissue>
    </source>
</reference>
<dbReference type="PANTHER" id="PTHR24058">
    <property type="entry name" value="DUAL SPECIFICITY PROTEIN KINASE"/>
    <property type="match status" value="1"/>
</dbReference>
<keyword evidence="2" id="KW-0808">Transferase</keyword>
<dbReference type="GO" id="GO:0005524">
    <property type="term" value="F:ATP binding"/>
    <property type="evidence" value="ECO:0007669"/>
    <property type="project" value="UniProtKB-UniRule"/>
</dbReference>